<dbReference type="Pfam" id="PF13573">
    <property type="entry name" value="SprB"/>
    <property type="match status" value="23"/>
</dbReference>
<dbReference type="NCBIfam" id="TIGR04131">
    <property type="entry name" value="Bac_Flav_CTERM"/>
    <property type="match status" value="1"/>
</dbReference>
<name>A0ABW6BZD9_9BACT</name>
<gene>
    <name evidence="1" type="ORF">ACFS7Z_18800</name>
</gene>
<evidence type="ECO:0000313" key="1">
    <source>
        <dbReference type="EMBL" id="MFD3002428.1"/>
    </source>
</evidence>
<dbReference type="Pfam" id="PF13585">
    <property type="entry name" value="CHU_C"/>
    <property type="match status" value="1"/>
</dbReference>
<dbReference type="InterPro" id="IPR025667">
    <property type="entry name" value="SprB_repeat"/>
</dbReference>
<sequence>MTATLPPPLRLSLTMALLWFLQLVSIQNLYAQTNGSYTVDLTGNPNGSWTSPNVSREGSFCAGGNCIEFIVTLNKNAGGLEIISEGANGTEYQINCGTPKKVGQPICVDGIGPHKVTFCKPGGDKTTYTIRSIAAFEPQPDVSVTTGCSAELKAPIAFEESSITWKDVTGGGIYNKYLSFPNGKSTAIVTPDDDAPAFVDYEVCGNSVASPCSSLPYCDVVRVYFHKKPVVTIGPDPAIICPGGSSVALTGTVTGGDGNFTYIWTNSSGDVVGNALTYNATAVGTYKLEVKNTNQLNCQEFSATVNVVTNLTVNAGPDQLACSQNTVQLAGVVTAATGGTWTSSGSGTFSDRNVLNAIYTPSLADIAAGSVRLTLTSTGNGSCTAVTDQVLITFYSMDVSLAGPNLVCDGNLATITASVTGAQGAVSYLWSTGETTASISNKPAGTYNVTVRDEKSCSVQKSITITQATGPTALAVTLKPSTCGNSNGEITVTGVTGGTAGYTYSRNGTTFQSATSFTGLAAGSYTITVKDANGCTFASSYTLTNSAGPTALTATSIPASCQNNDGSINVGTVTGGTAPYTYAVGSSAFQTSTAFTGFAAGAYVVTVKDANGCLKTTSVSITTSVPTGFTSTSTAATCGSNNGEVTITGVTGGFAPYTYSKDGSTFQSSATLQNLLPGSHTITVKDDRGCTTSSQVQVSNVAGPSDLTTTVKATTCGGSNGEITVTAVTGGTGSYTYSKNGTTFQTSATFTALAVGAHTITVKDEKGCTYSKEVAVSSIAGATFTATAQSSTCGNSNGSISVSNVTGGVGPYTYSLDGINYQPGTTFSNLAADTYTIRVKDASECVGAATVEVQNVAGPSDAAVDVFAAICGNNNGYFRVTGVTGGTAPYMYARNGMPFQEYDTFGSLAPGDYTVTVRDANGCLYTESVTILSQPGPSSFAGTTKSTTCSQSNGEITVTEVIGGTTPYRYSINGGTTYQTGNTFTGLAAGKYYITVADRNTCTLVREFNITNMAGPTAVAATTIPASCANNDGTITAGTVTGGTASYTYSIDGTNFQSETTFAHLASGNYTLTVKDANGCTVTRQVTVTKSEVSNFASTSTSSTCGSSNGEISVTGVTGGTAPYSYSKGGGTYQTSATFTALEAGNYQVSVKDARGCVYTKTVQVTNVAGPVFTATAQSSTCSSSNGSITVGNVTGGTAPYSYSKDGTIFQDGTTFSNLTAGEYTIVTKDANNCVSTRVVQVQDIAGPSDADVEIFAATCSISNGYFRVKGVTGGTAPYMYARNGTPFQEYDTFGSLSPGDYTISVKDAKGCIYTESVTIPGIPGPSDFTGTTQASTCGQPNGEITITGVTGGTAPYRYSKDGGTTYQGNIFTGLAAGTHTITVTDKTGCSIVRAFTLTNVAGPTAVAATSTPASCQNNDGTITAGTVTGGTAPYTYSINGTSYQSETAFASVASGTYTLTAKDANGCTTTKQVTVGRNVPTNFTTTTVASTCGSNNGEITVTGVTGGTASYTYSKDGTNFQNSSTFTGLLAGAYTITVKDAKGCVFAKQIQVSNITGPTGLTATAQASTCGNSNGEITITGVTGGTASYTYSKDGTNFQASGTFQNLLAGTYTITVKDAKGCLHAQEVVVTNIAGPEFTAVAQASTCGNSNGSVTISNVAGGTAPFTYSKDGTNFQTSATFTALAAGEYDITVKDLNGCLSTKAVRVTNIPGPTDFALTSTPSTCGRNNGILEITDVTGGTAPYTYSINGTTFQSAVAFETVRAGEYTVTVKDANGCIISKKVIVSDVAGPSNLTASLTSSTCGQSNGQIAVTGVTGGTEGYTYSKDGVNFQAAATFTALAAGQHTITVRDANGCTFARSFTITNIAGPTAVTATSTPASCLDNDGTITAGTVTGGTAPYTYSINGTSFQSEAAFAGVASGTFTLTAKDANGCTATTQVTVGTNVPTSFTSTTASATCGSSNGSLTITGVTGGTGTYTYSKDGTNFQAAATFTALAAGSHTITVKDAKGCVYTGQVQVNNLSGPSDLVASTRSTTCGGSNGSLTVTSVSGGVAPYTYSLDGTNFQTGGTFSDLLAGKHQVSVKDSKGCVYTEEVEITDVAAPSFTATAQASTCGNSNGSITISEVTGGTAPFSFSKDGTNFQAGTTFNGLAEGAYTITVKDANGCLGTASVELENIPGPTDFTVVSNSSTCSGSNGTITASDVAGGTAPFTYSINGTSFQASAMFETVKAGDYTVTVKDANGCIITKNITVGDIAGPSNLTTSLTSSTCGQSNGQIMVTGVTGGTEPYRHSKDGVNFQAAATFTALAAGQHTITVRDANGCTFARSFTITNIAGPTAVTATSTPASCLDNDGTITAGTVTGGTAPYTYSINGTSFQAEAAFAGVASGTFTLTAKDANGCMTTTQVTVGTNAPTEFASTTNASTCGSSNGSLTITGVTGGTAPYTYSLNGTTFQNAATFTALAAGVYEVTVKDAKGCIYKTDVQLSDVGGPAFTATAQASTCGNSNGQVSAGNITGGTAPYTYSIDGTNFQAAATFSNLTAGSYSITAKDANSCITTQAVEVEDIAGPSDFELLATASTCGNSNGRITIGAVTHGTAPYAYSINGTNFQASATFTALAAQAYTVTVKDANGCTFEKRTLVENVSGPTDFTASTKTSFCGSANGEVTVVDVNGGTAPYTYSKNGSIFQASTTLTGLAAGNHIIYVKDANDCIFNKPFTIRNVAGPSALAATSTPATCAGNDGSLTAGAVTGGTAPYTYSVDGVNYQAAATFTALAPREYQVYVKDANNCTTSTAVTVGSEVMQEATLAATPSGCTTSTGTIRVTDVTGGTAPYTYSINGTSFQAAALFENVAVGSYTITVKDAAGCVITRTQVVASTGGATALTATTTNSSCGNTDGSLSISNVTGGRSPYTYSIDGTTFQAQAAFANLAAGDYQITVKDAEGCTYVQTATVNSNGQLANLQVKVTPSGCDQNSGQVVAEGVTGGTAPYTYSLDGVNFSASSTFMGVAQGSYTLTVKDASNCSTTTTVEVGMVSSTLENVKDESCFGAADGEIIITATGATDQTEYSIDNGATFQKQAVFTNLPKGVYQVITRFSATCSITIGTAEVKGPDEIVAIVTPRTKSFGHQNTGSAAVTKVEGGVAPYTYKVDNGSFTTATEFTKLGAGVHKVLVKDANGCTVEVTFTIEDESGIEIPNGFTPNGDRMNDTWEIKNLARLYPRCRVTVYNRWGSLVFESMGYNKEWDGTYNGKKLPVGTYYCIVELGEGQPPVKKSLTIMR</sequence>
<dbReference type="Proteomes" id="UP001597641">
    <property type="component" value="Unassembled WGS sequence"/>
</dbReference>
<accession>A0ABW6BZD9</accession>
<evidence type="ECO:0000313" key="2">
    <source>
        <dbReference type="Proteomes" id="UP001597641"/>
    </source>
</evidence>
<comment type="caution">
    <text evidence="1">The sequence shown here is derived from an EMBL/GenBank/DDBJ whole genome shotgun (WGS) entry which is preliminary data.</text>
</comment>
<protein>
    <submittedName>
        <fullName evidence="1">Gliding motility-associated C-terminal domain-containing protein</fullName>
    </submittedName>
</protein>
<dbReference type="InterPro" id="IPR026341">
    <property type="entry name" value="T9SS_type_B"/>
</dbReference>
<reference evidence="2" key="1">
    <citation type="journal article" date="2019" name="Int. J. Syst. Evol. Microbiol.">
        <title>The Global Catalogue of Microorganisms (GCM) 10K type strain sequencing project: providing services to taxonomists for standard genome sequencing and annotation.</title>
        <authorList>
            <consortium name="The Broad Institute Genomics Platform"/>
            <consortium name="The Broad Institute Genome Sequencing Center for Infectious Disease"/>
            <person name="Wu L."/>
            <person name="Ma J."/>
        </authorList>
    </citation>
    <scope>NUCLEOTIDE SEQUENCE [LARGE SCALE GENOMIC DNA]</scope>
    <source>
        <strain evidence="2">KCTC 23984</strain>
    </source>
</reference>
<dbReference type="EMBL" id="JBHUOX010000016">
    <property type="protein sequence ID" value="MFD3002428.1"/>
    <property type="molecule type" value="Genomic_DNA"/>
</dbReference>
<organism evidence="1 2">
    <name type="scientific">Pontibacter toksunensis</name>
    <dbReference type="NCBI Taxonomy" id="1332631"/>
    <lineage>
        <taxon>Bacteria</taxon>
        <taxon>Pseudomonadati</taxon>
        <taxon>Bacteroidota</taxon>
        <taxon>Cytophagia</taxon>
        <taxon>Cytophagales</taxon>
        <taxon>Hymenobacteraceae</taxon>
        <taxon>Pontibacter</taxon>
    </lineage>
</organism>
<proteinExistence type="predicted"/>
<dbReference type="RefSeq" id="WP_377487857.1">
    <property type="nucleotide sequence ID" value="NZ_JBHUOX010000016.1"/>
</dbReference>
<dbReference type="Gene3D" id="2.60.40.740">
    <property type="match status" value="4"/>
</dbReference>
<keyword evidence="2" id="KW-1185">Reference proteome</keyword>